<keyword evidence="1" id="KW-0812">Transmembrane</keyword>
<protein>
    <submittedName>
        <fullName evidence="3">Diguanylate cyclase DosC</fullName>
        <ecNumber evidence="3">2.7.7.65</ecNumber>
    </submittedName>
</protein>
<dbReference type="InterPro" id="IPR043128">
    <property type="entry name" value="Rev_trsase/Diguanyl_cyclase"/>
</dbReference>
<keyword evidence="4" id="KW-1185">Reference proteome</keyword>
<dbReference type="RefSeq" id="WP_066622194.1">
    <property type="nucleotide sequence ID" value="NZ_FQXL01000044.1"/>
</dbReference>
<accession>A0A162TGF1</accession>
<evidence type="ECO:0000313" key="4">
    <source>
        <dbReference type="Proteomes" id="UP000076603"/>
    </source>
</evidence>
<feature type="domain" description="GGDEF" evidence="2">
    <location>
        <begin position="95"/>
        <end position="226"/>
    </location>
</feature>
<name>A0A162TGF1_9CLOT</name>
<dbReference type="InterPro" id="IPR000160">
    <property type="entry name" value="GGDEF_dom"/>
</dbReference>
<proteinExistence type="predicted"/>
<dbReference type="EC" id="2.7.7.65" evidence="3"/>
<dbReference type="Gene3D" id="3.30.70.270">
    <property type="match status" value="1"/>
</dbReference>
<dbReference type="PROSITE" id="PS50887">
    <property type="entry name" value="GGDEF"/>
    <property type="match status" value="1"/>
</dbReference>
<feature type="transmembrane region" description="Helical" evidence="1">
    <location>
        <begin position="34"/>
        <end position="55"/>
    </location>
</feature>
<dbReference type="AlphaFoldDB" id="A0A162TGF1"/>
<evidence type="ECO:0000256" key="1">
    <source>
        <dbReference type="SAM" id="Phobius"/>
    </source>
</evidence>
<dbReference type="EMBL" id="LWAE01000002">
    <property type="protein sequence ID" value="KZL92607.1"/>
    <property type="molecule type" value="Genomic_DNA"/>
</dbReference>
<dbReference type="GO" id="GO:0005886">
    <property type="term" value="C:plasma membrane"/>
    <property type="evidence" value="ECO:0007669"/>
    <property type="project" value="TreeGrafter"/>
</dbReference>
<dbReference type="PATRIC" id="fig|1121326.3.peg.2419"/>
<keyword evidence="3" id="KW-0808">Transferase</keyword>
<keyword evidence="1" id="KW-0472">Membrane</keyword>
<dbReference type="GO" id="GO:0043709">
    <property type="term" value="P:cell adhesion involved in single-species biofilm formation"/>
    <property type="evidence" value="ECO:0007669"/>
    <property type="project" value="TreeGrafter"/>
</dbReference>
<dbReference type="InterPro" id="IPR029787">
    <property type="entry name" value="Nucleotide_cyclase"/>
</dbReference>
<evidence type="ECO:0000259" key="2">
    <source>
        <dbReference type="PROSITE" id="PS50887"/>
    </source>
</evidence>
<dbReference type="PANTHER" id="PTHR45138">
    <property type="entry name" value="REGULATORY COMPONENTS OF SENSORY TRANSDUCTION SYSTEM"/>
    <property type="match status" value="1"/>
</dbReference>
<dbReference type="SUPFAM" id="SSF55073">
    <property type="entry name" value="Nucleotide cyclase"/>
    <property type="match status" value="1"/>
</dbReference>
<reference evidence="3 4" key="1">
    <citation type="submission" date="2016-04" db="EMBL/GenBank/DDBJ databases">
        <title>Genome sequence of Clostridium magnum DSM 2767.</title>
        <authorList>
            <person name="Poehlein A."/>
            <person name="Uhlig R."/>
            <person name="Fischer R."/>
            <person name="Bahl H."/>
            <person name="Daniel R."/>
        </authorList>
    </citation>
    <scope>NUCLEOTIDE SEQUENCE [LARGE SCALE GENOMIC DNA]</scope>
    <source>
        <strain evidence="3 4">DSM 2767</strain>
    </source>
</reference>
<dbReference type="STRING" id="1121326.CLMAG_24210"/>
<dbReference type="GO" id="GO:0052621">
    <property type="term" value="F:diguanylate cyclase activity"/>
    <property type="evidence" value="ECO:0007669"/>
    <property type="project" value="UniProtKB-EC"/>
</dbReference>
<dbReference type="CDD" id="cd01949">
    <property type="entry name" value="GGDEF"/>
    <property type="match status" value="1"/>
</dbReference>
<dbReference type="PANTHER" id="PTHR45138:SF6">
    <property type="entry name" value="DIGUANYLATE CYCLASE DGCN"/>
    <property type="match status" value="1"/>
</dbReference>
<dbReference type="NCBIfam" id="TIGR00254">
    <property type="entry name" value="GGDEF"/>
    <property type="match status" value="1"/>
</dbReference>
<dbReference type="Proteomes" id="UP000076603">
    <property type="component" value="Unassembled WGS sequence"/>
</dbReference>
<gene>
    <name evidence="3" type="primary">dosC_1</name>
    <name evidence="3" type="ORF">CLMAG_24210</name>
</gene>
<keyword evidence="1" id="KW-1133">Transmembrane helix</keyword>
<dbReference type="SMART" id="SM00267">
    <property type="entry name" value="GGDEF"/>
    <property type="match status" value="1"/>
</dbReference>
<dbReference type="FunFam" id="3.30.70.270:FF:000001">
    <property type="entry name" value="Diguanylate cyclase domain protein"/>
    <property type="match status" value="1"/>
</dbReference>
<feature type="transmembrane region" description="Helical" evidence="1">
    <location>
        <begin position="7"/>
        <end position="28"/>
    </location>
</feature>
<dbReference type="InterPro" id="IPR050469">
    <property type="entry name" value="Diguanylate_Cyclase"/>
</dbReference>
<sequence length="230" mass="26320">MNRLFINLFPIIASVVILFLHILGYAATLYLSNYLVFLIWLLSACIHIILILKLGKVTRFFHKSMYIDTLTQLNNRNFFNMNITNAMESLQKKQTYVSLLIIDLDNFKDINDTYGHIAGDEILKQLSHILKNNIRTTDIAARWGGDEFVITLHGVNGKDAFNVADRIRRIIHNHYFYYNGTSFKVTASIGIASIGDKMDINTFIDLADKALYKAKINKNSVAFLDVCFDL</sequence>
<evidence type="ECO:0000313" key="3">
    <source>
        <dbReference type="EMBL" id="KZL92607.1"/>
    </source>
</evidence>
<comment type="caution">
    <text evidence="3">The sequence shown here is derived from an EMBL/GenBank/DDBJ whole genome shotgun (WGS) entry which is preliminary data.</text>
</comment>
<dbReference type="Pfam" id="PF00990">
    <property type="entry name" value="GGDEF"/>
    <property type="match status" value="1"/>
</dbReference>
<dbReference type="OrthoDB" id="9805474at2"/>
<keyword evidence="3" id="KW-0548">Nucleotidyltransferase</keyword>
<dbReference type="GO" id="GO:1902201">
    <property type="term" value="P:negative regulation of bacterial-type flagellum-dependent cell motility"/>
    <property type="evidence" value="ECO:0007669"/>
    <property type="project" value="TreeGrafter"/>
</dbReference>
<organism evidence="3 4">
    <name type="scientific">Clostridium magnum DSM 2767</name>
    <dbReference type="NCBI Taxonomy" id="1121326"/>
    <lineage>
        <taxon>Bacteria</taxon>
        <taxon>Bacillati</taxon>
        <taxon>Bacillota</taxon>
        <taxon>Clostridia</taxon>
        <taxon>Eubacteriales</taxon>
        <taxon>Clostridiaceae</taxon>
        <taxon>Clostridium</taxon>
    </lineage>
</organism>